<dbReference type="GO" id="GO:0043565">
    <property type="term" value="F:sequence-specific DNA binding"/>
    <property type="evidence" value="ECO:0007669"/>
    <property type="project" value="InterPro"/>
</dbReference>
<reference evidence="5 6" key="2">
    <citation type="submission" date="2019-09" db="EMBL/GenBank/DDBJ databases">
        <title>Complete Genome Sequence and Methylome Analysis of free living Spirochaetas.</title>
        <authorList>
            <person name="Leshcheva N."/>
            <person name="Mikheeva N."/>
        </authorList>
    </citation>
    <scope>NUCLEOTIDE SEQUENCE [LARGE SCALE GENOMIC DNA]</scope>
    <source>
        <strain evidence="5 6">P</strain>
    </source>
</reference>
<evidence type="ECO:0000256" key="3">
    <source>
        <dbReference type="ARBA" id="ARBA00023163"/>
    </source>
</evidence>
<dbReference type="SUPFAM" id="SSF46689">
    <property type="entry name" value="Homeodomain-like"/>
    <property type="match status" value="2"/>
</dbReference>
<dbReference type="PANTHER" id="PTHR43280:SF28">
    <property type="entry name" value="HTH-TYPE TRANSCRIPTIONAL ACTIVATOR RHAS"/>
    <property type="match status" value="1"/>
</dbReference>
<dbReference type="AlphaFoldDB" id="A0A5C1QAM1"/>
<proteinExistence type="predicted"/>
<keyword evidence="6" id="KW-1185">Reference proteome</keyword>
<dbReference type="SUPFAM" id="SSF51215">
    <property type="entry name" value="Regulatory protein AraC"/>
    <property type="match status" value="1"/>
</dbReference>
<dbReference type="Pfam" id="PF12833">
    <property type="entry name" value="HTH_18"/>
    <property type="match status" value="1"/>
</dbReference>
<dbReference type="OrthoDB" id="185320at2"/>
<dbReference type="PANTHER" id="PTHR43280">
    <property type="entry name" value="ARAC-FAMILY TRANSCRIPTIONAL REGULATOR"/>
    <property type="match status" value="1"/>
</dbReference>
<dbReference type="EMBL" id="CP035807">
    <property type="protein sequence ID" value="QEN04100.1"/>
    <property type="molecule type" value="Genomic_DNA"/>
</dbReference>
<dbReference type="GO" id="GO:0003700">
    <property type="term" value="F:DNA-binding transcription factor activity"/>
    <property type="evidence" value="ECO:0007669"/>
    <property type="project" value="InterPro"/>
</dbReference>
<protein>
    <submittedName>
        <fullName evidence="5">AraC family transcriptional regulator</fullName>
    </submittedName>
</protein>
<dbReference type="InterPro" id="IPR020449">
    <property type="entry name" value="Tscrpt_reg_AraC-type_HTH"/>
</dbReference>
<dbReference type="KEGG" id="sper:EW093_05090"/>
<evidence type="ECO:0000313" key="5">
    <source>
        <dbReference type="EMBL" id="QEN04100.1"/>
    </source>
</evidence>
<organism evidence="5 6">
    <name type="scientific">Thiospirochaeta perfilievii</name>
    <dbReference type="NCBI Taxonomy" id="252967"/>
    <lineage>
        <taxon>Bacteria</taxon>
        <taxon>Pseudomonadati</taxon>
        <taxon>Spirochaetota</taxon>
        <taxon>Spirochaetia</taxon>
        <taxon>Spirochaetales</taxon>
        <taxon>Spirochaetaceae</taxon>
        <taxon>Thiospirochaeta</taxon>
    </lineage>
</organism>
<dbReference type="Gene3D" id="2.60.120.280">
    <property type="entry name" value="Regulatory protein AraC"/>
    <property type="match status" value="1"/>
</dbReference>
<accession>A0A5C1QAM1</accession>
<reference evidence="5 6" key="1">
    <citation type="submission" date="2019-02" db="EMBL/GenBank/DDBJ databases">
        <authorList>
            <person name="Fomenkov A."/>
            <person name="Dubinina G."/>
            <person name="Grabovich M."/>
            <person name="Vincze T."/>
            <person name="Roberts R.J."/>
        </authorList>
    </citation>
    <scope>NUCLEOTIDE SEQUENCE [LARGE SCALE GENOMIC DNA]</scope>
    <source>
        <strain evidence="5 6">P</strain>
    </source>
</reference>
<sequence>MPILFSINSEHMKIYPLYLTTTGTFFNETVRDRPEGFPEYQFILTLEGSGLFYFAGNKIEIEPGTLLIIPPNIPHNYKKKGDIWVTHWIAFNGNNIGELFEKVLPKSIVDINIKLNDKLFLQFEEVNNLTFTNYKKNALKISSIIYGMIADIVYKIDNKDKSNNSSPINLDRVISYINKNYYRDISLDELAMVEGISSQYLCRLFKVEMGIRPFEYLKQFRINRAKTLILENPNKKIEEISKEVGFNNPSYFGVIFKQLEGKTPKEYLRTES</sequence>
<evidence type="ECO:0000259" key="4">
    <source>
        <dbReference type="PROSITE" id="PS01124"/>
    </source>
</evidence>
<evidence type="ECO:0000256" key="1">
    <source>
        <dbReference type="ARBA" id="ARBA00023015"/>
    </source>
</evidence>
<dbReference type="InterPro" id="IPR003313">
    <property type="entry name" value="AraC-bd"/>
</dbReference>
<dbReference type="Gene3D" id="1.10.10.60">
    <property type="entry name" value="Homeodomain-like"/>
    <property type="match status" value="2"/>
</dbReference>
<gene>
    <name evidence="5" type="ORF">EW093_05090</name>
</gene>
<keyword evidence="1" id="KW-0805">Transcription regulation</keyword>
<dbReference type="RefSeq" id="WP_149567357.1">
    <property type="nucleotide sequence ID" value="NZ_CP035807.1"/>
</dbReference>
<keyword evidence="3" id="KW-0804">Transcription</keyword>
<dbReference type="PROSITE" id="PS01124">
    <property type="entry name" value="HTH_ARAC_FAMILY_2"/>
    <property type="match status" value="1"/>
</dbReference>
<dbReference type="PRINTS" id="PR00032">
    <property type="entry name" value="HTHARAC"/>
</dbReference>
<dbReference type="InterPro" id="IPR037923">
    <property type="entry name" value="HTH-like"/>
</dbReference>
<dbReference type="SMART" id="SM00342">
    <property type="entry name" value="HTH_ARAC"/>
    <property type="match status" value="1"/>
</dbReference>
<dbReference type="Proteomes" id="UP000323824">
    <property type="component" value="Chromosome"/>
</dbReference>
<evidence type="ECO:0000256" key="2">
    <source>
        <dbReference type="ARBA" id="ARBA00023125"/>
    </source>
</evidence>
<feature type="domain" description="HTH araC/xylS-type" evidence="4">
    <location>
        <begin position="171"/>
        <end position="270"/>
    </location>
</feature>
<dbReference type="InterPro" id="IPR018060">
    <property type="entry name" value="HTH_AraC"/>
</dbReference>
<evidence type="ECO:0000313" key="6">
    <source>
        <dbReference type="Proteomes" id="UP000323824"/>
    </source>
</evidence>
<name>A0A5C1QAM1_9SPIO</name>
<dbReference type="Pfam" id="PF02311">
    <property type="entry name" value="AraC_binding"/>
    <property type="match status" value="1"/>
</dbReference>
<keyword evidence="2" id="KW-0238">DNA-binding</keyword>
<dbReference type="InterPro" id="IPR009057">
    <property type="entry name" value="Homeodomain-like_sf"/>
</dbReference>